<feature type="chain" id="PRO_5039273164" description="Lipoprotein" evidence="1">
    <location>
        <begin position="26"/>
        <end position="236"/>
    </location>
</feature>
<organism evidence="2 3">
    <name type="scientific">Ruminococcus flavefaciens</name>
    <dbReference type="NCBI Taxonomy" id="1265"/>
    <lineage>
        <taxon>Bacteria</taxon>
        <taxon>Bacillati</taxon>
        <taxon>Bacillota</taxon>
        <taxon>Clostridia</taxon>
        <taxon>Eubacteriales</taxon>
        <taxon>Oscillospiraceae</taxon>
        <taxon>Ruminococcus</taxon>
    </lineage>
</organism>
<name>A0A1M7LAJ3_RUMFL</name>
<evidence type="ECO:0000313" key="2">
    <source>
        <dbReference type="EMBL" id="SHM74873.1"/>
    </source>
</evidence>
<dbReference type="OrthoDB" id="1819470at2"/>
<evidence type="ECO:0000313" key="3">
    <source>
        <dbReference type="Proteomes" id="UP000184394"/>
    </source>
</evidence>
<accession>A0A1M7LAJ3</accession>
<proteinExistence type="predicted"/>
<evidence type="ECO:0008006" key="4">
    <source>
        <dbReference type="Google" id="ProtNLM"/>
    </source>
</evidence>
<sequence length="236" mass="25936">MKKSLFLTVLTTVSLGLIGCKAVNTANTSAMSNIITDIPASAASEKAEGAVMPVNNTFSPEATETAGWKGAYKKVLADFANSESFTDHSTWDLQDIDNDGTPELLISEAQQHVTGVIFYYYDNEKAMPILNSDRQILRYGAYGSLLICPEEGLFGIADINQGNNYTVMHKYKDHSLSFVQRTCENSGAVGKENASYKVNDDTVSEEEYDSAVNEFESKNWKNVGNQYSFDDLSALK</sequence>
<dbReference type="RefSeq" id="WP_072951808.1">
    <property type="nucleotide sequence ID" value="NZ_FRCT01000012.1"/>
</dbReference>
<dbReference type="Proteomes" id="UP000184394">
    <property type="component" value="Unassembled WGS sequence"/>
</dbReference>
<dbReference type="EMBL" id="FRCT01000012">
    <property type="protein sequence ID" value="SHM74873.1"/>
    <property type="molecule type" value="Genomic_DNA"/>
</dbReference>
<dbReference type="AlphaFoldDB" id="A0A1M7LAJ3"/>
<keyword evidence="1" id="KW-0732">Signal</keyword>
<gene>
    <name evidence="2" type="ORF">SAMN04487860_11276</name>
</gene>
<evidence type="ECO:0000256" key="1">
    <source>
        <dbReference type="SAM" id="SignalP"/>
    </source>
</evidence>
<dbReference type="PROSITE" id="PS51257">
    <property type="entry name" value="PROKAR_LIPOPROTEIN"/>
    <property type="match status" value="1"/>
</dbReference>
<protein>
    <recommendedName>
        <fullName evidence="4">Lipoprotein</fullName>
    </recommendedName>
</protein>
<feature type="signal peptide" evidence="1">
    <location>
        <begin position="1"/>
        <end position="25"/>
    </location>
</feature>
<reference evidence="2 3" key="1">
    <citation type="submission" date="2016-11" db="EMBL/GenBank/DDBJ databases">
        <authorList>
            <person name="Jaros S."/>
            <person name="Januszkiewicz K."/>
            <person name="Wedrychowicz H."/>
        </authorList>
    </citation>
    <scope>NUCLEOTIDE SEQUENCE [LARGE SCALE GENOMIC DNA]</scope>
    <source>
        <strain evidence="2 3">Y1</strain>
    </source>
</reference>